<dbReference type="GO" id="GO:0003676">
    <property type="term" value="F:nucleic acid binding"/>
    <property type="evidence" value="ECO:0007669"/>
    <property type="project" value="InterPro"/>
</dbReference>
<evidence type="ECO:0008006" key="2">
    <source>
        <dbReference type="Google" id="ProtNLM"/>
    </source>
</evidence>
<sequence>MSVCFTDASYDPKLKFGVIVYRIYPNGINYEYEQTIKIFNEIKNSELEKIGIQECINSTLEFDHVTIFTDCKSAISEFQNDRVLIVYIKGHTKKINRDENGLIFREIDILSRKKLRKIRKDMMNV</sequence>
<protein>
    <recommendedName>
        <fullName evidence="2">RNase H type-1 domain-containing protein</fullName>
    </recommendedName>
</protein>
<accession>A0A6C0BDA2</accession>
<name>A0A6C0BDA2_9ZZZZ</name>
<dbReference type="EMBL" id="MN739120">
    <property type="protein sequence ID" value="QHS89784.1"/>
    <property type="molecule type" value="Genomic_DNA"/>
</dbReference>
<proteinExistence type="predicted"/>
<organism evidence="1">
    <name type="scientific">viral metagenome</name>
    <dbReference type="NCBI Taxonomy" id="1070528"/>
    <lineage>
        <taxon>unclassified sequences</taxon>
        <taxon>metagenomes</taxon>
        <taxon>organismal metagenomes</taxon>
    </lineage>
</organism>
<reference evidence="1" key="1">
    <citation type="journal article" date="2020" name="Nature">
        <title>Giant virus diversity and host interactions through global metagenomics.</title>
        <authorList>
            <person name="Schulz F."/>
            <person name="Roux S."/>
            <person name="Paez-Espino D."/>
            <person name="Jungbluth S."/>
            <person name="Walsh D.A."/>
            <person name="Denef V.J."/>
            <person name="McMahon K.D."/>
            <person name="Konstantinidis K.T."/>
            <person name="Eloe-Fadrosh E.A."/>
            <person name="Kyrpides N.C."/>
            <person name="Woyke T."/>
        </authorList>
    </citation>
    <scope>NUCLEOTIDE SEQUENCE</scope>
    <source>
        <strain evidence="1">GVMAG-M-3300010160-4</strain>
    </source>
</reference>
<dbReference type="SUPFAM" id="SSF53098">
    <property type="entry name" value="Ribonuclease H-like"/>
    <property type="match status" value="1"/>
</dbReference>
<dbReference type="InterPro" id="IPR012337">
    <property type="entry name" value="RNaseH-like_sf"/>
</dbReference>
<evidence type="ECO:0000313" key="1">
    <source>
        <dbReference type="EMBL" id="QHS89784.1"/>
    </source>
</evidence>
<dbReference type="InterPro" id="IPR036397">
    <property type="entry name" value="RNaseH_sf"/>
</dbReference>
<dbReference type="Gene3D" id="3.30.420.10">
    <property type="entry name" value="Ribonuclease H-like superfamily/Ribonuclease H"/>
    <property type="match status" value="1"/>
</dbReference>
<dbReference type="AlphaFoldDB" id="A0A6C0BDA2"/>